<dbReference type="GO" id="GO:0005737">
    <property type="term" value="C:cytoplasm"/>
    <property type="evidence" value="ECO:0007669"/>
    <property type="project" value="TreeGrafter"/>
</dbReference>
<feature type="domain" description="C2" evidence="3">
    <location>
        <begin position="11"/>
        <end position="142"/>
    </location>
</feature>
<dbReference type="InterPro" id="IPR013078">
    <property type="entry name" value="His_Pase_superF_clade-1"/>
</dbReference>
<dbReference type="SUPFAM" id="SSF53254">
    <property type="entry name" value="Phosphoglycerate mutase-like"/>
    <property type="match status" value="1"/>
</dbReference>
<dbReference type="SMART" id="SM00855">
    <property type="entry name" value="PGAM"/>
    <property type="match status" value="1"/>
</dbReference>
<evidence type="ECO:0000259" key="3">
    <source>
        <dbReference type="PROSITE" id="PS50004"/>
    </source>
</evidence>
<accession>A0A0M0JHN5</accession>
<dbReference type="InterPro" id="IPR000008">
    <property type="entry name" value="C2_dom"/>
</dbReference>
<dbReference type="OrthoDB" id="270970at2759"/>
<evidence type="ECO:0000256" key="1">
    <source>
        <dbReference type="ARBA" id="ARBA00023152"/>
    </source>
</evidence>
<evidence type="ECO:0000256" key="2">
    <source>
        <dbReference type="ARBA" id="ARBA00023235"/>
    </source>
</evidence>
<name>A0A0M0JHN5_9EUKA</name>
<dbReference type="InterPro" id="IPR050275">
    <property type="entry name" value="PGM_Phosphatase"/>
</dbReference>
<dbReference type="PANTHER" id="PTHR48100">
    <property type="entry name" value="BROAD-SPECIFICITY PHOSPHATASE YOR283W-RELATED"/>
    <property type="match status" value="1"/>
</dbReference>
<evidence type="ECO:0000313" key="5">
    <source>
        <dbReference type="Proteomes" id="UP000037460"/>
    </source>
</evidence>
<dbReference type="PANTHER" id="PTHR48100:SF1">
    <property type="entry name" value="HISTIDINE PHOSPHATASE FAMILY PROTEIN-RELATED"/>
    <property type="match status" value="1"/>
</dbReference>
<comment type="caution">
    <text evidence="4">The sequence shown here is derived from an EMBL/GenBank/DDBJ whole genome shotgun (WGS) entry which is preliminary data.</text>
</comment>
<dbReference type="EMBL" id="JWZX01002893">
    <property type="protein sequence ID" value="KOO26089.1"/>
    <property type="molecule type" value="Genomic_DNA"/>
</dbReference>
<dbReference type="InterPro" id="IPR029033">
    <property type="entry name" value="His_PPase_superfam"/>
</dbReference>
<evidence type="ECO:0000313" key="4">
    <source>
        <dbReference type="EMBL" id="KOO26089.1"/>
    </source>
</evidence>
<dbReference type="Pfam" id="PF00300">
    <property type="entry name" value="His_Phos_1"/>
    <property type="match status" value="1"/>
</dbReference>
<dbReference type="AlphaFoldDB" id="A0A0M0JHN5"/>
<dbReference type="SUPFAM" id="SSF49562">
    <property type="entry name" value="C2 domain (Calcium/lipid-binding domain, CaLB)"/>
    <property type="match status" value="1"/>
</dbReference>
<keyword evidence="1" id="KW-0324">Glycolysis</keyword>
<dbReference type="PROSITE" id="PS00175">
    <property type="entry name" value="PG_MUTASE"/>
    <property type="match status" value="1"/>
</dbReference>
<dbReference type="GO" id="GO:0016791">
    <property type="term" value="F:phosphatase activity"/>
    <property type="evidence" value="ECO:0007669"/>
    <property type="project" value="TreeGrafter"/>
</dbReference>
<keyword evidence="5" id="KW-1185">Reference proteome</keyword>
<dbReference type="InterPro" id="IPR001345">
    <property type="entry name" value="PG/BPGM_mutase_AS"/>
</dbReference>
<gene>
    <name evidence="4" type="ORF">Ctob_006159</name>
</gene>
<dbReference type="Proteomes" id="UP000037460">
    <property type="component" value="Unassembled WGS sequence"/>
</dbReference>
<proteinExistence type="predicted"/>
<dbReference type="InterPro" id="IPR035892">
    <property type="entry name" value="C2_domain_sf"/>
</dbReference>
<keyword evidence="2" id="KW-0413">Isomerase</keyword>
<dbReference type="CDD" id="cd07067">
    <property type="entry name" value="HP_PGM_like"/>
    <property type="match status" value="1"/>
</dbReference>
<dbReference type="Gene3D" id="2.60.40.150">
    <property type="entry name" value="C2 domain"/>
    <property type="match status" value="1"/>
</dbReference>
<reference evidence="5" key="1">
    <citation type="journal article" date="2015" name="PLoS Genet.">
        <title>Genome Sequence and Transcriptome Analyses of Chrysochromulina tobin: Metabolic Tools for Enhanced Algal Fitness in the Prominent Order Prymnesiales (Haptophyceae).</title>
        <authorList>
            <person name="Hovde B.T."/>
            <person name="Deodato C.R."/>
            <person name="Hunsperger H.M."/>
            <person name="Ryken S.A."/>
            <person name="Yost W."/>
            <person name="Jha R.K."/>
            <person name="Patterson J."/>
            <person name="Monnat R.J. Jr."/>
            <person name="Barlow S.B."/>
            <person name="Starkenburg S.R."/>
            <person name="Cattolico R.A."/>
        </authorList>
    </citation>
    <scope>NUCLEOTIDE SEQUENCE</scope>
    <source>
        <strain evidence="5">CCMP291</strain>
    </source>
</reference>
<organism evidence="4 5">
    <name type="scientific">Chrysochromulina tobinii</name>
    <dbReference type="NCBI Taxonomy" id="1460289"/>
    <lineage>
        <taxon>Eukaryota</taxon>
        <taxon>Haptista</taxon>
        <taxon>Haptophyta</taxon>
        <taxon>Prymnesiophyceae</taxon>
        <taxon>Prymnesiales</taxon>
        <taxon>Chrysochromulinaceae</taxon>
        <taxon>Chrysochromulina</taxon>
    </lineage>
</organism>
<dbReference type="Pfam" id="PF00168">
    <property type="entry name" value="C2"/>
    <property type="match status" value="1"/>
</dbReference>
<dbReference type="PROSITE" id="PS50004">
    <property type="entry name" value="C2"/>
    <property type="match status" value="1"/>
</dbReference>
<dbReference type="Gene3D" id="3.40.50.1240">
    <property type="entry name" value="Phosphoglycerate mutase-like"/>
    <property type="match status" value="2"/>
</dbReference>
<protein>
    <recommendedName>
        <fullName evidence="3">C2 domain-containing protein</fullName>
    </recommendedName>
</protein>
<sequence length="544" mass="57854">MGCSSSKGNLVRVDLPEATSPDDVDFSLNEPLLLRLVSACNMPSMDLTSESDVYAIVSLTPKDAKKPSATHKWPVRWDATNPLWDSCRLFSAPNPIKGSDKIDLRFLDCDDNPNPLDGDDLIGTASCSVAQLPVGKQVTLPIGLSASANRYTSDTGAASCVVMRESATMAPPRKTIYIVRHGESVWNKAQNDKDVVAMLSDVDHPLNEMGRAQAEGLRGALAAAVASGAPVPAATAVAAPAAASTPEQLAAAGIVEDARSAGLDTSKAVPAWLANLDLPAPTAAALRAAVEAVAEVAPEVDARAPSVVEPAAVEPAISPVSSMTDEAQRLLRAELIMCSPLTRAIETCLIGLQPLLLPAHPVEGGSAAETGSSGRHGVLLNPNLREKRNFGGKDSSGKWVGSAIQSGVHAELTKLYADTPSVAESLKKVPLELSYVQNQWWLGSKESEKHVAERIGELLAQVRFAPQRSIVLVGHSHYFRELLRHFRSDQCVALDASGFPIEPKDLDAKKLSNAGIARVELDFEASEVTPVREFQLLFQTELIK</sequence>